<evidence type="ECO:0000313" key="1">
    <source>
        <dbReference type="EMBL" id="SMP62198.1"/>
    </source>
</evidence>
<organism evidence="1 2">
    <name type="scientific">Novosphingobium panipatense</name>
    <dbReference type="NCBI Taxonomy" id="428991"/>
    <lineage>
        <taxon>Bacteria</taxon>
        <taxon>Pseudomonadati</taxon>
        <taxon>Pseudomonadota</taxon>
        <taxon>Alphaproteobacteria</taxon>
        <taxon>Sphingomonadales</taxon>
        <taxon>Sphingomonadaceae</taxon>
        <taxon>Novosphingobium</taxon>
    </lineage>
</organism>
<dbReference type="Pfam" id="PF02566">
    <property type="entry name" value="OsmC"/>
    <property type="match status" value="1"/>
</dbReference>
<gene>
    <name evidence="1" type="ORF">SAMN06296065_103420</name>
</gene>
<evidence type="ECO:0000313" key="2">
    <source>
        <dbReference type="Proteomes" id="UP001157910"/>
    </source>
</evidence>
<dbReference type="NCBIfam" id="TIGR03562">
    <property type="entry name" value="osmo_induc_OsmC"/>
    <property type="match status" value="1"/>
</dbReference>
<dbReference type="SUPFAM" id="SSF82784">
    <property type="entry name" value="OsmC-like"/>
    <property type="match status" value="1"/>
</dbReference>
<dbReference type="InterPro" id="IPR003718">
    <property type="entry name" value="OsmC/Ohr_fam"/>
</dbReference>
<accession>A0ABY1QB57</accession>
<dbReference type="PANTHER" id="PTHR42830">
    <property type="entry name" value="OSMOTICALLY INDUCIBLE FAMILY PROTEIN"/>
    <property type="match status" value="1"/>
</dbReference>
<protein>
    <submittedName>
        <fullName evidence="1">Osmotically inducible protein OsmC</fullName>
    </submittedName>
</protein>
<dbReference type="Gene3D" id="3.30.300.20">
    <property type="match status" value="1"/>
</dbReference>
<name>A0ABY1QB57_9SPHN</name>
<dbReference type="InterPro" id="IPR015946">
    <property type="entry name" value="KH_dom-like_a/b"/>
</dbReference>
<dbReference type="InterPro" id="IPR019904">
    <property type="entry name" value="Peroxiredoxin_OsmC"/>
</dbReference>
<keyword evidence="2" id="KW-1185">Reference proteome</keyword>
<dbReference type="EMBL" id="FXUI01000003">
    <property type="protein sequence ID" value="SMP62198.1"/>
    <property type="molecule type" value="Genomic_DNA"/>
</dbReference>
<comment type="caution">
    <text evidence="1">The sequence shown here is derived from an EMBL/GenBank/DDBJ whole genome shotgun (WGS) entry which is preliminary data.</text>
</comment>
<dbReference type="InterPro" id="IPR052707">
    <property type="entry name" value="OsmC_Ohr_Peroxiredoxin"/>
</dbReference>
<reference evidence="1 2" key="1">
    <citation type="submission" date="2017-05" db="EMBL/GenBank/DDBJ databases">
        <authorList>
            <person name="Varghese N."/>
            <person name="Submissions S."/>
        </authorList>
    </citation>
    <scope>NUCLEOTIDE SEQUENCE [LARGE SCALE GENOMIC DNA]</scope>
    <source>
        <strain evidence="1 2">SM16</strain>
    </source>
</reference>
<sequence length="116" mass="12191">MLSEQPYGFGTRFEGVPGTNPEELIAAAHSACFTMATSFALASAGYSDGTLDTECTVTLDKEGDGFAVTKSALKLSATVPGISQDEFDRIANDAKANCPISKLFNCEVTLEKSLKG</sequence>
<dbReference type="Proteomes" id="UP001157910">
    <property type="component" value="Unassembled WGS sequence"/>
</dbReference>
<proteinExistence type="predicted"/>
<dbReference type="InterPro" id="IPR036102">
    <property type="entry name" value="OsmC/Ohrsf"/>
</dbReference>
<dbReference type="PANTHER" id="PTHR42830:SF1">
    <property type="entry name" value="OSMOTICALLY INDUCIBLE FAMILY PROTEIN"/>
    <property type="match status" value="1"/>
</dbReference>